<dbReference type="EMBL" id="UGEX01000001">
    <property type="protein sequence ID" value="STL73954.1"/>
    <property type="molecule type" value="Genomic_DNA"/>
</dbReference>
<reference evidence="1 2" key="1">
    <citation type="submission" date="2018-06" db="EMBL/GenBank/DDBJ databases">
        <authorList>
            <consortium name="Pathogen Informatics"/>
            <person name="Doyle S."/>
        </authorList>
    </citation>
    <scope>NUCLEOTIDE SEQUENCE [LARGE SCALE GENOMIC DNA]</scope>
    <source>
        <strain evidence="1 2">NCTC10429</strain>
    </source>
</reference>
<accession>A0A377BRU9</accession>
<proteinExistence type="predicted"/>
<evidence type="ECO:0000313" key="2">
    <source>
        <dbReference type="Proteomes" id="UP000254088"/>
    </source>
</evidence>
<name>A0A377BRU9_ECOLX</name>
<dbReference type="AlphaFoldDB" id="A0A377BRU9"/>
<evidence type="ECO:0000313" key="1">
    <source>
        <dbReference type="EMBL" id="STL73954.1"/>
    </source>
</evidence>
<gene>
    <name evidence="1" type="ORF">NCTC10429_00232</name>
</gene>
<dbReference type="Proteomes" id="UP000254088">
    <property type="component" value="Unassembled WGS sequence"/>
</dbReference>
<protein>
    <submittedName>
        <fullName evidence="1">Frv operon regulatory protein</fullName>
    </submittedName>
</protein>
<organism evidence="1 2">
    <name type="scientific">Escherichia coli</name>
    <dbReference type="NCBI Taxonomy" id="562"/>
    <lineage>
        <taxon>Bacteria</taxon>
        <taxon>Pseudomonadati</taxon>
        <taxon>Pseudomonadota</taxon>
        <taxon>Gammaproteobacteria</taxon>
        <taxon>Enterobacterales</taxon>
        <taxon>Enterobacteriaceae</taxon>
        <taxon>Escherichia</taxon>
    </lineage>
</organism>
<sequence>MQGDYLSSLILAIYALRNQLTDEWPQYPGDEIKQIVEHSGLFLGDNSVEP</sequence>